<keyword evidence="2" id="KW-1185">Reference proteome</keyword>
<evidence type="ECO:0000313" key="2">
    <source>
        <dbReference type="Proteomes" id="UP000095605"/>
    </source>
</evidence>
<dbReference type="EMBL" id="LPNL01000004">
    <property type="protein sequence ID" value="OEJ87343.1"/>
    <property type="molecule type" value="Genomic_DNA"/>
</dbReference>
<comment type="caution">
    <text evidence="1">The sequence shown here is derived from an EMBL/GenBank/DDBJ whole genome shotgun (WGS) entry which is preliminary data.</text>
</comment>
<accession>A0A1E5RLC3</accession>
<name>A0A1E5RLC3_9ASCO</name>
<protein>
    <submittedName>
        <fullName evidence="1">Uncharacterized protein</fullName>
    </submittedName>
</protein>
<dbReference type="Proteomes" id="UP000095605">
    <property type="component" value="Unassembled WGS sequence"/>
</dbReference>
<reference evidence="2" key="1">
    <citation type="journal article" date="2016" name="Genome Announc.">
        <title>Genome sequences of three species of Hanseniaspora isolated from spontaneous wine fermentations.</title>
        <authorList>
            <person name="Sternes P.R."/>
            <person name="Lee D."/>
            <person name="Kutyna D.R."/>
            <person name="Borneman A.R."/>
        </authorList>
    </citation>
    <scope>NUCLEOTIDE SEQUENCE [LARGE SCALE GENOMIC DNA]</scope>
    <source>
        <strain evidence="2">AWRI3578</strain>
    </source>
</reference>
<sequence length="182" mass="21434">MFKQNQEKIKELSIKKQSRDAGRMLIHCIVQTSLHLRAKCSIKKLDQLTAKISLSFWEICNTELYNVNEQEKQIFFNKFLFVICNTDEHTTIDDFLCKIIKNRSKIDINIDKKLFLYIDEPKNILLFLVIDFNETPTGKVNKMRSVGFNLVRASTKTIRLHSTLIKKEIHELCMLYCQSRSE</sequence>
<organism evidence="1 2">
    <name type="scientific">Hanseniaspora opuntiae</name>
    <dbReference type="NCBI Taxonomy" id="211096"/>
    <lineage>
        <taxon>Eukaryota</taxon>
        <taxon>Fungi</taxon>
        <taxon>Dikarya</taxon>
        <taxon>Ascomycota</taxon>
        <taxon>Saccharomycotina</taxon>
        <taxon>Saccharomycetes</taxon>
        <taxon>Saccharomycodales</taxon>
        <taxon>Saccharomycodaceae</taxon>
        <taxon>Hanseniaspora</taxon>
    </lineage>
</organism>
<gene>
    <name evidence="1" type="ORF">AWRI3578_g1553</name>
</gene>
<dbReference type="OrthoDB" id="10376574at2759"/>
<evidence type="ECO:0000313" key="1">
    <source>
        <dbReference type="EMBL" id="OEJ87343.1"/>
    </source>
</evidence>
<dbReference type="AlphaFoldDB" id="A0A1E5RLC3"/>
<proteinExistence type="predicted"/>